<reference evidence="2 3" key="1">
    <citation type="submission" date="2021-01" db="EMBL/GenBank/DDBJ databases">
        <title>Whole genome shotgun sequence of Cellulomonas phragmiteti NBRC 110785.</title>
        <authorList>
            <person name="Komaki H."/>
            <person name="Tamura T."/>
        </authorList>
    </citation>
    <scope>NUCLEOTIDE SEQUENCE [LARGE SCALE GENOMIC DNA]</scope>
    <source>
        <strain evidence="2 3">NBRC 110785</strain>
    </source>
</reference>
<feature type="domain" description="Glyoxalase-like" evidence="1">
    <location>
        <begin position="15"/>
        <end position="108"/>
    </location>
</feature>
<accession>A0ABQ4DFY8</accession>
<proteinExistence type="predicted"/>
<keyword evidence="3" id="KW-1185">Reference proteome</keyword>
<evidence type="ECO:0000313" key="2">
    <source>
        <dbReference type="EMBL" id="GIG38255.1"/>
    </source>
</evidence>
<name>A0ABQ4DFY8_9CELL</name>
<feature type="domain" description="Glyoxalase-like" evidence="1">
    <location>
        <begin position="132"/>
        <end position="239"/>
    </location>
</feature>
<dbReference type="PANTHER" id="PTHR35908">
    <property type="entry name" value="HYPOTHETICAL FUSION PROTEIN"/>
    <property type="match status" value="1"/>
</dbReference>
<sequence>MTVTWTTAFIDLPGPAHAAGRAFWCAVTATTPSEPRGDEGQFATLLPPAGDAFLRVQRLEGPPRIHLDLHVDDVTVQARRARSLGARVLLHQEHVVLASPGGFVHCLVPDAGEQVRPDPVTGPRGGTAQVDQVCLDVPPALLPREVAYWTALTGWPARAGSRPEFTVLDRPPGMPLRLMLQELGAQDARTATSAHLDLACGPDVGVVADEHRARGARVVDDGHPWVVVRDPAGLDYCLTPRDPWTGLVG</sequence>
<dbReference type="PANTHER" id="PTHR35908:SF1">
    <property type="entry name" value="CONSERVED PROTEIN"/>
    <property type="match status" value="1"/>
</dbReference>
<dbReference type="RefSeq" id="WP_203670329.1">
    <property type="nucleotide sequence ID" value="NZ_BONP01000001.1"/>
</dbReference>
<dbReference type="InterPro" id="IPR041581">
    <property type="entry name" value="Glyoxalase_6"/>
</dbReference>
<dbReference type="EMBL" id="BONP01000001">
    <property type="protein sequence ID" value="GIG38255.1"/>
    <property type="molecule type" value="Genomic_DNA"/>
</dbReference>
<evidence type="ECO:0000313" key="3">
    <source>
        <dbReference type="Proteomes" id="UP000614741"/>
    </source>
</evidence>
<dbReference type="Pfam" id="PF18029">
    <property type="entry name" value="Glyoxalase_6"/>
    <property type="match status" value="2"/>
</dbReference>
<dbReference type="InterPro" id="IPR029068">
    <property type="entry name" value="Glyas_Bleomycin-R_OHBP_Dase"/>
</dbReference>
<dbReference type="Gene3D" id="3.10.180.10">
    <property type="entry name" value="2,3-Dihydroxybiphenyl 1,2-Dioxygenase, domain 1"/>
    <property type="match status" value="2"/>
</dbReference>
<evidence type="ECO:0000259" key="1">
    <source>
        <dbReference type="Pfam" id="PF18029"/>
    </source>
</evidence>
<comment type="caution">
    <text evidence="2">The sequence shown here is derived from an EMBL/GenBank/DDBJ whole genome shotgun (WGS) entry which is preliminary data.</text>
</comment>
<organism evidence="2 3">
    <name type="scientific">Cellulomonas phragmiteti</name>
    <dbReference type="NCBI Taxonomy" id="478780"/>
    <lineage>
        <taxon>Bacteria</taxon>
        <taxon>Bacillati</taxon>
        <taxon>Actinomycetota</taxon>
        <taxon>Actinomycetes</taxon>
        <taxon>Micrococcales</taxon>
        <taxon>Cellulomonadaceae</taxon>
        <taxon>Cellulomonas</taxon>
    </lineage>
</organism>
<gene>
    <name evidence="2" type="ORF">Cph01nite_00170</name>
</gene>
<protein>
    <recommendedName>
        <fullName evidence="1">Glyoxalase-like domain-containing protein</fullName>
    </recommendedName>
</protein>
<dbReference type="SUPFAM" id="SSF54593">
    <property type="entry name" value="Glyoxalase/Bleomycin resistance protein/Dihydroxybiphenyl dioxygenase"/>
    <property type="match status" value="2"/>
</dbReference>
<dbReference type="Proteomes" id="UP000614741">
    <property type="component" value="Unassembled WGS sequence"/>
</dbReference>